<dbReference type="CDD" id="cd01960">
    <property type="entry name" value="nsLTP1"/>
    <property type="match status" value="1"/>
</dbReference>
<dbReference type="InterPro" id="IPR000528">
    <property type="entry name" value="Plant_nsLTP"/>
</dbReference>
<feature type="signal peptide" evidence="2">
    <location>
        <begin position="1"/>
        <end position="28"/>
    </location>
</feature>
<dbReference type="Gene3D" id="1.10.110.10">
    <property type="entry name" value="Plant lipid-transfer and hydrophobic proteins"/>
    <property type="match status" value="1"/>
</dbReference>
<dbReference type="InterPro" id="IPR016140">
    <property type="entry name" value="Bifunc_inhib/LTP/seed_store"/>
</dbReference>
<reference evidence="4" key="1">
    <citation type="submission" date="2015-07" db="EMBL/GenBank/DDBJ databases">
        <title>Transcriptome Assembly of Anthurium amnicola.</title>
        <authorList>
            <person name="Suzuki J."/>
        </authorList>
    </citation>
    <scope>NUCLEOTIDE SEQUENCE</scope>
</reference>
<dbReference type="SMART" id="SM00499">
    <property type="entry name" value="AAI"/>
    <property type="match status" value="1"/>
</dbReference>
<dbReference type="InterPro" id="IPR036312">
    <property type="entry name" value="Bifun_inhib/LTP/seed_sf"/>
</dbReference>
<evidence type="ECO:0000259" key="3">
    <source>
        <dbReference type="SMART" id="SM00499"/>
    </source>
</evidence>
<evidence type="ECO:0000256" key="2">
    <source>
        <dbReference type="SAM" id="SignalP"/>
    </source>
</evidence>
<protein>
    <recommendedName>
        <fullName evidence="1">Non-specific lipid-transfer protein</fullName>
    </recommendedName>
</protein>
<comment type="similarity">
    <text evidence="1">Belongs to the plant LTP family.</text>
</comment>
<dbReference type="SUPFAM" id="SSF47699">
    <property type="entry name" value="Bifunctional inhibitor/lipid-transfer protein/seed storage 2S albumin"/>
    <property type="match status" value="1"/>
</dbReference>
<feature type="chain" id="PRO_5008900919" description="Non-specific lipid-transfer protein" evidence="2">
    <location>
        <begin position="29"/>
        <end position="119"/>
    </location>
</feature>
<dbReference type="PROSITE" id="PS00597">
    <property type="entry name" value="PLANT_LTP"/>
    <property type="match status" value="1"/>
</dbReference>
<keyword evidence="1" id="KW-0446">Lipid-binding</keyword>
<accession>A0A1D1ZDG6</accession>
<keyword evidence="1" id="KW-0813">Transport</keyword>
<dbReference type="EMBL" id="GDJX01003029">
    <property type="protein sequence ID" value="JAT64907.1"/>
    <property type="molecule type" value="Transcribed_RNA"/>
</dbReference>
<gene>
    <name evidence="4" type="primary">NLTP_0</name>
    <name evidence="4" type="ORF">g.75652</name>
</gene>
<proteinExistence type="inferred from homology"/>
<dbReference type="GO" id="GO:0008289">
    <property type="term" value="F:lipid binding"/>
    <property type="evidence" value="ECO:0007669"/>
    <property type="project" value="UniProtKB-KW"/>
</dbReference>
<sequence>MASNGGVSVLVAALVMCLLVAAPRPTSSAISCGAVASAVTPCITYIRKQGPLTTACCNGVRSLNSKAATTPDRQAACACLKKLAGVPGLDPPTAASLPSKCGVSIPYPISTSTDCSRVQ</sequence>
<evidence type="ECO:0000256" key="1">
    <source>
        <dbReference type="RuleBase" id="RU000628"/>
    </source>
</evidence>
<dbReference type="PANTHER" id="PTHR33076">
    <property type="entry name" value="NON-SPECIFIC LIPID-TRANSFER PROTEIN 2-RELATED"/>
    <property type="match status" value="1"/>
</dbReference>
<keyword evidence="2" id="KW-0732">Signal</keyword>
<dbReference type="GO" id="GO:0006869">
    <property type="term" value="P:lipid transport"/>
    <property type="evidence" value="ECO:0007669"/>
    <property type="project" value="InterPro"/>
</dbReference>
<organism evidence="4">
    <name type="scientific">Anthurium amnicola</name>
    <dbReference type="NCBI Taxonomy" id="1678845"/>
    <lineage>
        <taxon>Eukaryota</taxon>
        <taxon>Viridiplantae</taxon>
        <taxon>Streptophyta</taxon>
        <taxon>Embryophyta</taxon>
        <taxon>Tracheophyta</taxon>
        <taxon>Spermatophyta</taxon>
        <taxon>Magnoliopsida</taxon>
        <taxon>Liliopsida</taxon>
        <taxon>Araceae</taxon>
        <taxon>Pothoideae</taxon>
        <taxon>Potheae</taxon>
        <taxon>Anthurium</taxon>
    </lineage>
</organism>
<feature type="domain" description="Bifunctional inhibitor/plant lipid transfer protein/seed storage helical" evidence="3">
    <location>
        <begin position="32"/>
        <end position="115"/>
    </location>
</feature>
<dbReference type="AlphaFoldDB" id="A0A1D1ZDG6"/>
<dbReference type="Pfam" id="PF00234">
    <property type="entry name" value="Tryp_alpha_amyl"/>
    <property type="match status" value="1"/>
</dbReference>
<comment type="function">
    <text evidence="1">Plant non-specific lipid-transfer proteins transfer phospholipids as well as galactolipids across membranes. May play a role in wax or cutin deposition in the cell walls of expanding epidermal cells and certain secretory tissues.</text>
</comment>
<name>A0A1D1ZDG6_9ARAE</name>
<dbReference type="PRINTS" id="PR00382">
    <property type="entry name" value="LIPIDTRNSFER"/>
</dbReference>
<evidence type="ECO:0000313" key="4">
    <source>
        <dbReference type="EMBL" id="JAT64907.1"/>
    </source>
</evidence>